<organism evidence="3 4">
    <name type="scientific">Dyadobacter fermentans (strain ATCC 700827 / DSM 18053 / CIP 107007 / KCTC 52180 / NS114)</name>
    <dbReference type="NCBI Taxonomy" id="471854"/>
    <lineage>
        <taxon>Bacteria</taxon>
        <taxon>Pseudomonadati</taxon>
        <taxon>Bacteroidota</taxon>
        <taxon>Cytophagia</taxon>
        <taxon>Cytophagales</taxon>
        <taxon>Spirosomataceae</taxon>
        <taxon>Dyadobacter</taxon>
    </lineage>
</organism>
<accession>C6W2N3</accession>
<dbReference type="Pfam" id="PF04389">
    <property type="entry name" value="Peptidase_M28"/>
    <property type="match status" value="1"/>
</dbReference>
<dbReference type="AlphaFoldDB" id="C6W2N3"/>
<dbReference type="Proteomes" id="UP000002011">
    <property type="component" value="Chromosome"/>
</dbReference>
<feature type="transmembrane region" description="Helical" evidence="1">
    <location>
        <begin position="7"/>
        <end position="32"/>
    </location>
</feature>
<dbReference type="InterPro" id="IPR045175">
    <property type="entry name" value="M28_fam"/>
</dbReference>
<dbReference type="PANTHER" id="PTHR12147:SF26">
    <property type="entry name" value="PEPTIDASE M28 DOMAIN-CONTAINING PROTEIN"/>
    <property type="match status" value="1"/>
</dbReference>
<dbReference type="SUPFAM" id="SSF53187">
    <property type="entry name" value="Zn-dependent exopeptidases"/>
    <property type="match status" value="1"/>
</dbReference>
<dbReference type="PANTHER" id="PTHR12147">
    <property type="entry name" value="METALLOPEPTIDASE M28 FAMILY MEMBER"/>
    <property type="match status" value="1"/>
</dbReference>
<keyword evidence="1" id="KW-0472">Membrane</keyword>
<evidence type="ECO:0000259" key="2">
    <source>
        <dbReference type="Pfam" id="PF04389"/>
    </source>
</evidence>
<dbReference type="eggNOG" id="COG2234">
    <property type="taxonomic scope" value="Bacteria"/>
</dbReference>
<dbReference type="GO" id="GO:0008235">
    <property type="term" value="F:metalloexopeptidase activity"/>
    <property type="evidence" value="ECO:0007669"/>
    <property type="project" value="InterPro"/>
</dbReference>
<evidence type="ECO:0000256" key="1">
    <source>
        <dbReference type="SAM" id="Phobius"/>
    </source>
</evidence>
<dbReference type="HOGENOM" id="CLU_019932_0_0_10"/>
<protein>
    <submittedName>
        <fullName evidence="3">Peptidase M28</fullName>
    </submittedName>
</protein>
<dbReference type="InterPro" id="IPR007484">
    <property type="entry name" value="Peptidase_M28"/>
</dbReference>
<proteinExistence type="predicted"/>
<reference evidence="3 4" key="1">
    <citation type="journal article" date="2009" name="Stand. Genomic Sci.">
        <title>Complete genome sequence of Dyadobacter fermentans type strain (NS114).</title>
        <authorList>
            <person name="Lang E."/>
            <person name="Lapidus A."/>
            <person name="Chertkov O."/>
            <person name="Brettin T."/>
            <person name="Detter J.C."/>
            <person name="Han C."/>
            <person name="Copeland A."/>
            <person name="Glavina Del Rio T."/>
            <person name="Nolan M."/>
            <person name="Chen F."/>
            <person name="Lucas S."/>
            <person name="Tice H."/>
            <person name="Cheng J.F."/>
            <person name="Land M."/>
            <person name="Hauser L."/>
            <person name="Chang Y.J."/>
            <person name="Jeffries C.D."/>
            <person name="Kopitz M."/>
            <person name="Bruce D."/>
            <person name="Goodwin L."/>
            <person name="Pitluck S."/>
            <person name="Ovchinnikova G."/>
            <person name="Pati A."/>
            <person name="Ivanova N."/>
            <person name="Mavrommatis K."/>
            <person name="Chen A."/>
            <person name="Palaniappan K."/>
            <person name="Chain P."/>
            <person name="Bristow J."/>
            <person name="Eisen J.A."/>
            <person name="Markowitz V."/>
            <person name="Hugenholtz P."/>
            <person name="Goker M."/>
            <person name="Rohde M."/>
            <person name="Kyrpides N.C."/>
            <person name="Klenk H.P."/>
        </authorList>
    </citation>
    <scope>NUCLEOTIDE SEQUENCE [LARGE SCALE GENOMIC DNA]</scope>
    <source>
        <strain evidence="4">ATCC 700827 / DSM 18053 / CIP 107007 / KCTC 52180 / NS114</strain>
    </source>
</reference>
<gene>
    <name evidence="3" type="ordered locus">Dfer_2670</name>
</gene>
<evidence type="ECO:0000313" key="3">
    <source>
        <dbReference type="EMBL" id="ACT93887.1"/>
    </source>
</evidence>
<keyword evidence="1" id="KW-0812">Transmembrane</keyword>
<dbReference type="Gene3D" id="3.40.630.10">
    <property type="entry name" value="Zn peptidases"/>
    <property type="match status" value="1"/>
</dbReference>
<name>C6W2N3_DYAFD</name>
<dbReference type="GO" id="GO:0006508">
    <property type="term" value="P:proteolysis"/>
    <property type="evidence" value="ECO:0007669"/>
    <property type="project" value="InterPro"/>
</dbReference>
<dbReference type="KEGG" id="dfe:Dfer_2670"/>
<dbReference type="EMBL" id="CP001619">
    <property type="protein sequence ID" value="ACT93887.1"/>
    <property type="molecule type" value="Genomic_DNA"/>
</dbReference>
<evidence type="ECO:0000313" key="4">
    <source>
        <dbReference type="Proteomes" id="UP000002011"/>
    </source>
</evidence>
<keyword evidence="4" id="KW-1185">Reference proteome</keyword>
<keyword evidence="1" id="KW-1133">Transmembrane helix</keyword>
<feature type="domain" description="Peptidase M28" evidence="2">
    <location>
        <begin position="114"/>
        <end position="303"/>
    </location>
</feature>
<dbReference type="STRING" id="471854.Dfer_2670"/>
<sequence>MSGSAEAYLCLLTIFNVMRIFFHSLLLVMGAVQAFGQSVTPSPEIIRKHISYLASDKMKGRGTGSKENEKAAKYVAKQFKKYQLLPKGTDGYYQPFTAKIRRIVVPDSVREARNVIGFLDNGAQYTIVIGAHFDHLGLGRQGSSKADKPEGQIHNGADDNASGVAGLLELARYFCGNDKKEPYNFLFIAFGAEELGLVGSRYFVNNPTLPLAEINFMSNMDMIGRYDPNRGVGIGGYGTSAEWPVVFKDLKSDTKFFTDNAGSGGSDHGSFYAKQIPVLFFHTGGHDDYHKPTDDTEKIDVNAEAGILGIQIKLIENAMLLPKLSFTEVK</sequence>